<name>A0ABS5ZQZ1_9PROT</name>
<protein>
    <submittedName>
        <fullName evidence="1">Uncharacterized protein</fullName>
    </submittedName>
</protein>
<comment type="caution">
    <text evidence="1">The sequence shown here is derived from an EMBL/GenBank/DDBJ whole genome shotgun (WGS) entry which is preliminary data.</text>
</comment>
<evidence type="ECO:0000313" key="2">
    <source>
        <dbReference type="Proteomes" id="UP001197028"/>
    </source>
</evidence>
<sequence>MRNSRNQKIDAYTDAAVRVAQIRIHASIAGVSPDNYLDSMCDDSLQVIERLARYYWRRDMAKELNMPERLATAFENRRRVIAAPEKLIREIESHVGSCGQHYEIWHPRMMKAVERCIAFYDLDEPMCAALWRHLDYPATGPTERDWQAASDMESDTWEEIREASI</sequence>
<dbReference type="EMBL" id="JABELD010000051">
    <property type="protein sequence ID" value="MBU2738588.1"/>
    <property type="molecule type" value="Genomic_DNA"/>
</dbReference>
<dbReference type="RefSeq" id="WP_215863553.1">
    <property type="nucleotide sequence ID" value="NZ_JABELD010000051.1"/>
</dbReference>
<reference evidence="1 2" key="1">
    <citation type="journal article" date="2021" name="ISME J.">
        <title>Genomic evolution of the class Acidithiobacillia: deep-branching Proteobacteria living in extreme acidic conditions.</title>
        <authorList>
            <person name="Moya-Beltran A."/>
            <person name="Beard S."/>
            <person name="Rojas-Villalobos C."/>
            <person name="Issotta F."/>
            <person name="Gallardo Y."/>
            <person name="Ulloa R."/>
            <person name="Giaveno A."/>
            <person name="Degli Esposti M."/>
            <person name="Johnson D.B."/>
            <person name="Quatrini R."/>
        </authorList>
    </citation>
    <scope>NUCLEOTIDE SEQUENCE [LARGE SCALE GENOMIC DNA]</scope>
    <source>
        <strain evidence="1 2">ATCC 19703</strain>
    </source>
</reference>
<organism evidence="1 2">
    <name type="scientific">Acidithiobacillus concretivorus</name>
    <dbReference type="NCBI Taxonomy" id="3063952"/>
    <lineage>
        <taxon>Bacteria</taxon>
        <taxon>Pseudomonadati</taxon>
        <taxon>Pseudomonadota</taxon>
        <taxon>Acidithiobacillia</taxon>
        <taxon>Acidithiobacillales</taxon>
        <taxon>Acidithiobacillaceae</taxon>
        <taxon>Acidithiobacillus</taxon>
    </lineage>
</organism>
<dbReference type="Proteomes" id="UP001197028">
    <property type="component" value="Unassembled WGS sequence"/>
</dbReference>
<accession>A0ABS5ZQZ1</accession>
<keyword evidence="2" id="KW-1185">Reference proteome</keyword>
<gene>
    <name evidence="1" type="ORF">HJG40_07230</name>
</gene>
<evidence type="ECO:0000313" key="1">
    <source>
        <dbReference type="EMBL" id="MBU2738588.1"/>
    </source>
</evidence>
<proteinExistence type="predicted"/>